<dbReference type="GO" id="GO:0016989">
    <property type="term" value="F:sigma factor antagonist activity"/>
    <property type="evidence" value="ECO:0007669"/>
    <property type="project" value="TreeGrafter"/>
</dbReference>
<dbReference type="RefSeq" id="WP_146446818.1">
    <property type="nucleotide sequence ID" value="NZ_SJPH01000006.1"/>
</dbReference>
<dbReference type="OrthoDB" id="265762at2"/>
<dbReference type="AlphaFoldDB" id="A0A5C5VVN4"/>
<name>A0A5C5VVN4_9BACT</name>
<comment type="caution">
    <text evidence="2">The sequence shown here is derived from an EMBL/GenBank/DDBJ whole genome shotgun (WGS) entry which is preliminary data.</text>
</comment>
<keyword evidence="3" id="KW-1185">Reference proteome</keyword>
<dbReference type="InterPro" id="IPR012373">
    <property type="entry name" value="Ferrdict_sens_TM"/>
</dbReference>
<keyword evidence="1" id="KW-0472">Membrane</keyword>
<accession>A0A5C5VVN4</accession>
<evidence type="ECO:0000256" key="1">
    <source>
        <dbReference type="SAM" id="Phobius"/>
    </source>
</evidence>
<evidence type="ECO:0000313" key="2">
    <source>
        <dbReference type="EMBL" id="TWT42654.1"/>
    </source>
</evidence>
<evidence type="ECO:0000313" key="3">
    <source>
        <dbReference type="Proteomes" id="UP000318995"/>
    </source>
</evidence>
<dbReference type="Proteomes" id="UP000318995">
    <property type="component" value="Unassembled WGS sequence"/>
</dbReference>
<dbReference type="InterPro" id="IPR038637">
    <property type="entry name" value="NPCBM_sf"/>
</dbReference>
<feature type="transmembrane region" description="Helical" evidence="1">
    <location>
        <begin position="118"/>
        <end position="137"/>
    </location>
</feature>
<dbReference type="PANTHER" id="PTHR30273:SF2">
    <property type="entry name" value="PROTEIN FECR"/>
    <property type="match status" value="1"/>
</dbReference>
<reference evidence="2 3" key="1">
    <citation type="submission" date="2019-02" db="EMBL/GenBank/DDBJ databases">
        <title>Deep-cultivation of Planctomycetes and their phenomic and genomic characterization uncovers novel biology.</title>
        <authorList>
            <person name="Wiegand S."/>
            <person name="Jogler M."/>
            <person name="Boedeker C."/>
            <person name="Pinto D."/>
            <person name="Vollmers J."/>
            <person name="Rivas-Marin E."/>
            <person name="Kohn T."/>
            <person name="Peeters S.H."/>
            <person name="Heuer A."/>
            <person name="Rast P."/>
            <person name="Oberbeckmann S."/>
            <person name="Bunk B."/>
            <person name="Jeske O."/>
            <person name="Meyerdierks A."/>
            <person name="Storesund J.E."/>
            <person name="Kallscheuer N."/>
            <person name="Luecker S."/>
            <person name="Lage O.M."/>
            <person name="Pohl T."/>
            <person name="Merkel B.J."/>
            <person name="Hornburger P."/>
            <person name="Mueller R.-W."/>
            <person name="Bruemmer F."/>
            <person name="Labrenz M."/>
            <person name="Spormann A.M."/>
            <person name="Op Den Camp H."/>
            <person name="Overmann J."/>
            <person name="Amann R."/>
            <person name="Jetten M.S.M."/>
            <person name="Mascher T."/>
            <person name="Medema M.H."/>
            <person name="Devos D.P."/>
            <person name="Kaster A.-K."/>
            <person name="Ovreas L."/>
            <person name="Rohde M."/>
            <person name="Galperin M.Y."/>
            <person name="Jogler C."/>
        </authorList>
    </citation>
    <scope>NUCLEOTIDE SEQUENCE [LARGE SCALE GENOMIC DNA]</scope>
    <source>
        <strain evidence="2 3">Pla111</strain>
    </source>
</reference>
<gene>
    <name evidence="2" type="ORF">Pla111_26260</name>
</gene>
<dbReference type="Gene3D" id="2.60.120.1060">
    <property type="entry name" value="NPCBM/NEW2 domain"/>
    <property type="match status" value="1"/>
</dbReference>
<protein>
    <submittedName>
        <fullName evidence="2">FecR protein</fullName>
    </submittedName>
</protein>
<dbReference type="PANTHER" id="PTHR30273">
    <property type="entry name" value="PERIPLASMIC SIGNAL SENSOR AND SIGMA FACTOR ACTIVATOR FECR-RELATED"/>
    <property type="match status" value="1"/>
</dbReference>
<proteinExistence type="predicted"/>
<keyword evidence="1" id="KW-1133">Transmembrane helix</keyword>
<sequence length="618" mass="66288">MAERSTIKALLMRFVDDELSEADVVALNEALAGDEAVQQEYVDAAYLREGMRRWAHSRGAADEWQVIRSAVGIGPPDEASSAGSDGSEWSVVAANSMPSDARYSPVDLRAARQRKNRVAIATTAAAVLILAIGGWYYRLSATGGFVAAGDAYAGDLTKSEEDLALSDSDSVVARLTAATPDVRWSGGKVPSDFLMRFRPGDILGIESGIAQVEFSGGANLVLCSPASVQFTGGTSARLMRGCVTGRADGANFVLVTPTATVVDIGTEFGVGVGPSGTDVTVFEGEIHVHSLKDSGDGGPMRRVREGMSMRIDSNGSPTVLRGQPDYPYRRDLLQPADPRGAEGTVSLLDLVGGNDYFRARIAGSIDPRTGYWGSPPWVGPDRQRALRGDTQFTATPWNPMVDGVFIPRANAREMQIDSDGHMVHLPPNNGTSWGPIWARRSSEIDRDNEFRTANRRDLWGSGTLEAVHRRLLDAKDGVLGLHANVGITFDLGSISDAQRADVVEFCALLHNLGAVSDEEGVLEQSVADLRVFVDGKLKYSRLDFNADDGEASIVVQLSPSNRFLTLVATDSDGDPKVDHVVLVDPVLRLQDKPPLACQPGTDGLCLARLLDLSLVRSR</sequence>
<organism evidence="2 3">
    <name type="scientific">Botrimarina hoheduenensis</name>
    <dbReference type="NCBI Taxonomy" id="2528000"/>
    <lineage>
        <taxon>Bacteria</taxon>
        <taxon>Pseudomonadati</taxon>
        <taxon>Planctomycetota</taxon>
        <taxon>Planctomycetia</taxon>
        <taxon>Pirellulales</taxon>
        <taxon>Lacipirellulaceae</taxon>
        <taxon>Botrimarina</taxon>
    </lineage>
</organism>
<dbReference type="EMBL" id="SJPH01000006">
    <property type="protein sequence ID" value="TWT42654.1"/>
    <property type="molecule type" value="Genomic_DNA"/>
</dbReference>
<keyword evidence="1" id="KW-0812">Transmembrane</keyword>